<protein>
    <submittedName>
        <fullName evidence="1">Uncharacterized protein</fullName>
    </submittedName>
</protein>
<name>A0ABD0JU88_9CAEN</name>
<dbReference type="EMBL" id="JACVVK020000330">
    <property type="protein sequence ID" value="KAK7478274.1"/>
    <property type="molecule type" value="Genomic_DNA"/>
</dbReference>
<comment type="caution">
    <text evidence="1">The sequence shown here is derived from an EMBL/GenBank/DDBJ whole genome shotgun (WGS) entry which is preliminary data.</text>
</comment>
<proteinExistence type="predicted"/>
<dbReference type="AlphaFoldDB" id="A0ABD0JU88"/>
<evidence type="ECO:0000313" key="2">
    <source>
        <dbReference type="Proteomes" id="UP001519460"/>
    </source>
</evidence>
<accession>A0ABD0JU88</accession>
<sequence>MTSLHNKALLQLNGGGISTEAQISQFTRLLWPRLLLANKQTSGACDSAGKQPALTNRELTVHFHQVSFLLYPSQAFPAVVSKTDCCPQPGAAGDQG</sequence>
<keyword evidence="2" id="KW-1185">Reference proteome</keyword>
<evidence type="ECO:0000313" key="1">
    <source>
        <dbReference type="EMBL" id="KAK7478274.1"/>
    </source>
</evidence>
<dbReference type="Proteomes" id="UP001519460">
    <property type="component" value="Unassembled WGS sequence"/>
</dbReference>
<reference evidence="1 2" key="1">
    <citation type="journal article" date="2023" name="Sci. Data">
        <title>Genome assembly of the Korean intertidal mud-creeper Batillaria attramentaria.</title>
        <authorList>
            <person name="Patra A.K."/>
            <person name="Ho P.T."/>
            <person name="Jun S."/>
            <person name="Lee S.J."/>
            <person name="Kim Y."/>
            <person name="Won Y.J."/>
        </authorList>
    </citation>
    <scope>NUCLEOTIDE SEQUENCE [LARGE SCALE GENOMIC DNA]</scope>
    <source>
        <strain evidence="1">Wonlab-2016</strain>
    </source>
</reference>
<gene>
    <name evidence="1" type="ORF">BaRGS_00030532</name>
</gene>
<organism evidence="1 2">
    <name type="scientific">Batillaria attramentaria</name>
    <dbReference type="NCBI Taxonomy" id="370345"/>
    <lineage>
        <taxon>Eukaryota</taxon>
        <taxon>Metazoa</taxon>
        <taxon>Spiralia</taxon>
        <taxon>Lophotrochozoa</taxon>
        <taxon>Mollusca</taxon>
        <taxon>Gastropoda</taxon>
        <taxon>Caenogastropoda</taxon>
        <taxon>Sorbeoconcha</taxon>
        <taxon>Cerithioidea</taxon>
        <taxon>Batillariidae</taxon>
        <taxon>Batillaria</taxon>
    </lineage>
</organism>